<dbReference type="Gene3D" id="3.40.50.1950">
    <property type="entry name" value="Flavin prenyltransferase-like"/>
    <property type="match status" value="1"/>
</dbReference>
<dbReference type="PANTHER" id="PTHR14359">
    <property type="entry name" value="HOMO-OLIGOMERIC FLAVIN CONTAINING CYS DECARBOXYLASE FAMILY"/>
    <property type="match status" value="1"/>
</dbReference>
<accession>A0A1E4TQT1</accession>
<evidence type="ECO:0000256" key="1">
    <source>
        <dbReference type="ARBA" id="ARBA00022993"/>
    </source>
</evidence>
<protein>
    <recommendedName>
        <fullName evidence="3">Flavoprotein domain-containing protein</fullName>
    </recommendedName>
</protein>
<evidence type="ECO:0000259" key="3">
    <source>
        <dbReference type="Pfam" id="PF02441"/>
    </source>
</evidence>
<dbReference type="SUPFAM" id="SSF52507">
    <property type="entry name" value="Homo-oligomeric flavin-containing Cys decarboxylases, HFCD"/>
    <property type="match status" value="1"/>
</dbReference>
<evidence type="ECO:0000256" key="2">
    <source>
        <dbReference type="ARBA" id="ARBA00038350"/>
    </source>
</evidence>
<reference evidence="5" key="1">
    <citation type="submission" date="2016-05" db="EMBL/GenBank/DDBJ databases">
        <title>Comparative genomics of biotechnologically important yeasts.</title>
        <authorList>
            <consortium name="DOE Joint Genome Institute"/>
            <person name="Riley R."/>
            <person name="Haridas S."/>
            <person name="Wolfe K.H."/>
            <person name="Lopes M.R."/>
            <person name="Hittinger C.T."/>
            <person name="Goker M."/>
            <person name="Salamov A."/>
            <person name="Wisecaver J."/>
            <person name="Long T.M."/>
            <person name="Aerts A.L."/>
            <person name="Barry K."/>
            <person name="Choi C."/>
            <person name="Clum A."/>
            <person name="Coughlan A.Y."/>
            <person name="Deshpande S."/>
            <person name="Douglass A.P."/>
            <person name="Hanson S.J."/>
            <person name="Klenk H.-P."/>
            <person name="Labutti K."/>
            <person name="Lapidus A."/>
            <person name="Lindquist E."/>
            <person name="Lipzen A."/>
            <person name="Meier-Kolthoff J.P."/>
            <person name="Ohm R.A."/>
            <person name="Otillar R.P."/>
            <person name="Pangilinan J."/>
            <person name="Peng Y."/>
            <person name="Rokas A."/>
            <person name="Rosa C.A."/>
            <person name="Scheuner C."/>
            <person name="Sibirny A.A."/>
            <person name="Slot J.C."/>
            <person name="Stielow J.B."/>
            <person name="Sun H."/>
            <person name="Kurtzman C.P."/>
            <person name="Blackwell M."/>
            <person name="Grigoriev I.V."/>
            <person name="Jeffries T.W."/>
        </authorList>
    </citation>
    <scope>NUCLEOTIDE SEQUENCE [LARGE SCALE GENOMIC DNA]</scope>
    <source>
        <strain evidence="5">NRRL Y-2460</strain>
    </source>
</reference>
<dbReference type="InterPro" id="IPR003382">
    <property type="entry name" value="Flavoprotein"/>
</dbReference>
<proteinExistence type="inferred from homology"/>
<organism evidence="4 5">
    <name type="scientific">Pachysolen tannophilus NRRL Y-2460</name>
    <dbReference type="NCBI Taxonomy" id="669874"/>
    <lineage>
        <taxon>Eukaryota</taxon>
        <taxon>Fungi</taxon>
        <taxon>Dikarya</taxon>
        <taxon>Ascomycota</taxon>
        <taxon>Saccharomycotina</taxon>
        <taxon>Pichiomycetes</taxon>
        <taxon>Pachysolenaceae</taxon>
        <taxon>Pachysolen</taxon>
    </lineage>
</organism>
<feature type="domain" description="Flavoprotein" evidence="3">
    <location>
        <begin position="1"/>
        <end position="179"/>
    </location>
</feature>
<dbReference type="OrthoDB" id="1532798at2759"/>
<name>A0A1E4TQT1_PACTA</name>
<comment type="similarity">
    <text evidence="2">Belongs to the HFCD (homooligomeric flavin containing Cys decarboxylase) superfamily.</text>
</comment>
<evidence type="ECO:0000313" key="4">
    <source>
        <dbReference type="EMBL" id="ODV94103.1"/>
    </source>
</evidence>
<dbReference type="GO" id="GO:0071513">
    <property type="term" value="C:phosphopantothenoylcysteine decarboxylase complex"/>
    <property type="evidence" value="ECO:0007669"/>
    <property type="project" value="TreeGrafter"/>
</dbReference>
<dbReference type="Proteomes" id="UP000094236">
    <property type="component" value="Unassembled WGS sequence"/>
</dbReference>
<dbReference type="PANTHER" id="PTHR14359:SF6">
    <property type="entry name" value="PHOSPHOPANTOTHENOYLCYSTEINE DECARBOXYLASE"/>
    <property type="match status" value="1"/>
</dbReference>
<dbReference type="EMBL" id="KV454016">
    <property type="protein sequence ID" value="ODV94103.1"/>
    <property type="molecule type" value="Genomic_DNA"/>
</dbReference>
<dbReference type="GO" id="GO:0004633">
    <property type="term" value="F:phosphopantothenoylcysteine decarboxylase activity"/>
    <property type="evidence" value="ECO:0007669"/>
    <property type="project" value="TreeGrafter"/>
</dbReference>
<keyword evidence="5" id="KW-1185">Reference proteome</keyword>
<evidence type="ECO:0000313" key="5">
    <source>
        <dbReference type="Proteomes" id="UP000094236"/>
    </source>
</evidence>
<feature type="non-terminal residue" evidence="4">
    <location>
        <position position="182"/>
    </location>
</feature>
<dbReference type="InterPro" id="IPR036551">
    <property type="entry name" value="Flavin_trans-like"/>
</dbReference>
<dbReference type="GO" id="GO:0015937">
    <property type="term" value="P:coenzyme A biosynthetic process"/>
    <property type="evidence" value="ECO:0007669"/>
    <property type="project" value="UniProtKB-KW"/>
</dbReference>
<feature type="non-terminal residue" evidence="4">
    <location>
        <position position="1"/>
    </location>
</feature>
<gene>
    <name evidence="4" type="ORF">PACTADRAFT_30779</name>
</gene>
<dbReference type="GO" id="GO:0010181">
    <property type="term" value="F:FMN binding"/>
    <property type="evidence" value="ECO:0007669"/>
    <property type="project" value="TreeGrafter"/>
</dbReference>
<dbReference type="AlphaFoldDB" id="A0A1E4TQT1"/>
<dbReference type="STRING" id="669874.A0A1E4TQT1"/>
<keyword evidence="1" id="KW-0173">Coenzyme A biosynthesis</keyword>
<dbReference type="Pfam" id="PF02441">
    <property type="entry name" value="Flavoprotein"/>
    <property type="match status" value="1"/>
</dbReference>
<sequence length="182" mass="20212">HILLGATGSVATIKVPLIIDKLQKTYGPDKVSIQLVVTKPAEHFLKGLKISADVKIWRDSDSWSNSFSRPGDPILHVELRKWADIFLIAPLSANTLAKIANGLSDNLLTSIVRSWNPTIPIFIAPAMNTLMYTHPMTKKHLNIIVEEFKHITILKPVEKVLVCGDIGMGGMREWSDVVEIII</sequence>